<proteinExistence type="predicted"/>
<accession>A0A6J6W9S7</accession>
<dbReference type="PANTHER" id="PTHR48079">
    <property type="entry name" value="PROTEIN YEEZ"/>
    <property type="match status" value="1"/>
</dbReference>
<dbReference type="Pfam" id="PF01370">
    <property type="entry name" value="Epimerase"/>
    <property type="match status" value="1"/>
</dbReference>
<dbReference type="SUPFAM" id="SSF51735">
    <property type="entry name" value="NAD(P)-binding Rossmann-fold domains"/>
    <property type="match status" value="1"/>
</dbReference>
<reference evidence="2" key="1">
    <citation type="submission" date="2020-05" db="EMBL/GenBank/DDBJ databases">
        <authorList>
            <person name="Chiriac C."/>
            <person name="Salcher M."/>
            <person name="Ghai R."/>
            <person name="Kavagutti S V."/>
        </authorList>
    </citation>
    <scope>NUCLEOTIDE SEQUENCE</scope>
</reference>
<evidence type="ECO:0000313" key="2">
    <source>
        <dbReference type="EMBL" id="CAB4779913.1"/>
    </source>
</evidence>
<dbReference type="AlphaFoldDB" id="A0A6J6W9S7"/>
<name>A0A6J6W9S7_9ZZZZ</name>
<organism evidence="2">
    <name type="scientific">freshwater metagenome</name>
    <dbReference type="NCBI Taxonomy" id="449393"/>
    <lineage>
        <taxon>unclassified sequences</taxon>
        <taxon>metagenomes</taxon>
        <taxon>ecological metagenomes</taxon>
    </lineage>
</organism>
<dbReference type="GO" id="GO:0004029">
    <property type="term" value="F:aldehyde dehydrogenase (NAD+) activity"/>
    <property type="evidence" value="ECO:0007669"/>
    <property type="project" value="TreeGrafter"/>
</dbReference>
<evidence type="ECO:0000259" key="1">
    <source>
        <dbReference type="Pfam" id="PF01370"/>
    </source>
</evidence>
<sequence length="381" mass="40614">MGSLPDRLAGHWSSVSPKYFRSGVPLRHNVGHVVAVFNPADLKSIPVCGMTTTASTSPKVAIVCAAQGLAAALAHHLRSVDWVFVDPTGADLAEDLAGMDAVVHAWIDPDLSVPDPFRGDLSAALTAKLLSTCSQVGTKHVILLSSAMVYGASPTNSIPLKDDAPLRANGEVGVVQDLLDAEEQFRQWADQSDSCVSIVRPAVVFGDSIDTAFVRHFEAPRLLFLKGSVPAWQFVHIDDLATALECVIENSIAGVVPVGASGWLMQEEIEAISGISRLELPAAAVMSTASRLHHHGVTPAPAEELDFIRYPWVIDSTVLTNYGWTASWTNQQVVEALMEQAQGRIAIAGRRVGRSEVTALTAAAAVLTAAALLRARRRRGV</sequence>
<dbReference type="Gene3D" id="3.40.50.720">
    <property type="entry name" value="NAD(P)-binding Rossmann-like Domain"/>
    <property type="match status" value="1"/>
</dbReference>
<protein>
    <submittedName>
        <fullName evidence="2">Unannotated protein</fullName>
    </submittedName>
</protein>
<gene>
    <name evidence="2" type="ORF">UFOPK2938_00657</name>
</gene>
<dbReference type="PANTHER" id="PTHR48079:SF6">
    <property type="entry name" value="NAD(P)-BINDING DOMAIN-CONTAINING PROTEIN-RELATED"/>
    <property type="match status" value="1"/>
</dbReference>
<dbReference type="EMBL" id="CAEZZX010000117">
    <property type="protein sequence ID" value="CAB4779913.1"/>
    <property type="molecule type" value="Genomic_DNA"/>
</dbReference>
<dbReference type="GO" id="GO:0005737">
    <property type="term" value="C:cytoplasm"/>
    <property type="evidence" value="ECO:0007669"/>
    <property type="project" value="TreeGrafter"/>
</dbReference>
<dbReference type="InterPro" id="IPR001509">
    <property type="entry name" value="Epimerase_deHydtase"/>
</dbReference>
<dbReference type="InterPro" id="IPR036291">
    <property type="entry name" value="NAD(P)-bd_dom_sf"/>
</dbReference>
<feature type="domain" description="NAD-dependent epimerase/dehydratase" evidence="1">
    <location>
        <begin position="81"/>
        <end position="251"/>
    </location>
</feature>
<dbReference type="InterPro" id="IPR051783">
    <property type="entry name" value="NAD(P)-dependent_oxidoreduct"/>
</dbReference>